<dbReference type="SUPFAM" id="SSF50199">
    <property type="entry name" value="Staphylococcal nuclease"/>
    <property type="match status" value="1"/>
</dbReference>
<gene>
    <name evidence="3" type="ORF">SAMN04487948_13220</name>
</gene>
<dbReference type="RefSeq" id="WP_089827922.1">
    <property type="nucleotide sequence ID" value="NZ_FODV01000032.1"/>
</dbReference>
<keyword evidence="4" id="KW-1185">Reference proteome</keyword>
<feature type="domain" description="TNase-like" evidence="2">
    <location>
        <begin position="1"/>
        <end position="150"/>
    </location>
</feature>
<proteinExistence type="predicted"/>
<dbReference type="OrthoDB" id="308120at2157"/>
<evidence type="ECO:0000259" key="2">
    <source>
        <dbReference type="PROSITE" id="PS50830"/>
    </source>
</evidence>
<dbReference type="EMBL" id="FODV01000032">
    <property type="protein sequence ID" value="SEP28110.1"/>
    <property type="molecule type" value="Genomic_DNA"/>
</dbReference>
<sequence>MRRVVDGDTIRVAYADGSTGLVDLVGVDAPDLYGGGDPEEFVGVPDSGAGRTYLYAWGWVARGTLRQLVADQSVRLRFVDSAPPTVDDYATTAEYDDVRAAVVSVEGTDVNRALLRRGVARATDTDHPDRESHLETTRTAQQDGRGLWGTADGLSVP</sequence>
<name>A0A1H8WKA0_9EURY</name>
<protein>
    <submittedName>
        <fullName evidence="3">Nuclease homologue</fullName>
    </submittedName>
</protein>
<dbReference type="Gene3D" id="2.40.50.90">
    <property type="match status" value="1"/>
</dbReference>
<feature type="region of interest" description="Disordered" evidence="1">
    <location>
        <begin position="121"/>
        <end position="157"/>
    </location>
</feature>
<evidence type="ECO:0000313" key="3">
    <source>
        <dbReference type="EMBL" id="SEP28110.1"/>
    </source>
</evidence>
<accession>A0A1H8WKA0</accession>
<dbReference type="PROSITE" id="PS50830">
    <property type="entry name" value="TNASE_3"/>
    <property type="match status" value="1"/>
</dbReference>
<dbReference type="Proteomes" id="UP000199126">
    <property type="component" value="Unassembled WGS sequence"/>
</dbReference>
<evidence type="ECO:0000256" key="1">
    <source>
        <dbReference type="SAM" id="MobiDB-lite"/>
    </source>
</evidence>
<evidence type="ECO:0000313" key="4">
    <source>
        <dbReference type="Proteomes" id="UP000199126"/>
    </source>
</evidence>
<dbReference type="InterPro" id="IPR016071">
    <property type="entry name" value="Staphylococal_nuclease_OB-fold"/>
</dbReference>
<dbReference type="SMART" id="SM00318">
    <property type="entry name" value="SNc"/>
    <property type="match status" value="1"/>
</dbReference>
<organism evidence="3 4">
    <name type="scientific">Halogranum amylolyticum</name>
    <dbReference type="NCBI Taxonomy" id="660520"/>
    <lineage>
        <taxon>Archaea</taxon>
        <taxon>Methanobacteriati</taxon>
        <taxon>Methanobacteriota</taxon>
        <taxon>Stenosarchaea group</taxon>
        <taxon>Halobacteria</taxon>
        <taxon>Halobacteriales</taxon>
        <taxon>Haloferacaceae</taxon>
    </lineage>
</organism>
<reference evidence="4" key="1">
    <citation type="submission" date="2016-10" db="EMBL/GenBank/DDBJ databases">
        <authorList>
            <person name="Varghese N."/>
            <person name="Submissions S."/>
        </authorList>
    </citation>
    <scope>NUCLEOTIDE SEQUENCE [LARGE SCALE GENOMIC DNA]</scope>
    <source>
        <strain evidence="4">CGMCC 1.10121</strain>
    </source>
</reference>
<dbReference type="Pfam" id="PF00565">
    <property type="entry name" value="SNase"/>
    <property type="match status" value="1"/>
</dbReference>
<feature type="compositionally biased region" description="Basic and acidic residues" evidence="1">
    <location>
        <begin position="123"/>
        <end position="136"/>
    </location>
</feature>
<dbReference type="AlphaFoldDB" id="A0A1H8WKA0"/>
<dbReference type="InterPro" id="IPR035437">
    <property type="entry name" value="SNase_OB-fold_sf"/>
</dbReference>